<proteinExistence type="predicted"/>
<protein>
    <submittedName>
        <fullName evidence="4">L-histidine N-alpha-methyltransferase</fullName>
        <ecNumber evidence="4">2.1.1.44</ecNumber>
    </submittedName>
</protein>
<dbReference type="Proteomes" id="UP000551501">
    <property type="component" value="Unassembled WGS sequence"/>
</dbReference>
<evidence type="ECO:0000259" key="3">
    <source>
        <dbReference type="Pfam" id="PF10017"/>
    </source>
</evidence>
<dbReference type="InterPro" id="IPR029063">
    <property type="entry name" value="SAM-dependent_MTases_sf"/>
</dbReference>
<dbReference type="Pfam" id="PF10017">
    <property type="entry name" value="Methyltransf_33"/>
    <property type="match status" value="1"/>
</dbReference>
<dbReference type="SUPFAM" id="SSF53335">
    <property type="entry name" value="S-adenosyl-L-methionine-dependent methyltransferases"/>
    <property type="match status" value="1"/>
</dbReference>
<evidence type="ECO:0000256" key="2">
    <source>
        <dbReference type="ARBA" id="ARBA00022679"/>
    </source>
</evidence>
<feature type="domain" description="Histidine-specific methyltransferase SAM-dependent" evidence="3">
    <location>
        <begin position="7"/>
        <end position="306"/>
    </location>
</feature>
<accession>A0A840F158</accession>
<dbReference type="InterPro" id="IPR017804">
    <property type="entry name" value="MeTrfase_EgtD-like"/>
</dbReference>
<dbReference type="GO" id="GO:0052706">
    <property type="term" value="F:L-histidine N(alpha)-methyltransferase activity"/>
    <property type="evidence" value="ECO:0007669"/>
    <property type="project" value="UniProtKB-EC"/>
</dbReference>
<dbReference type="PIRSF" id="PIRSF018005">
    <property type="entry name" value="UCP018005"/>
    <property type="match status" value="1"/>
</dbReference>
<organism evidence="4 5">
    <name type="scientific">Gordonia humi</name>
    <dbReference type="NCBI Taxonomy" id="686429"/>
    <lineage>
        <taxon>Bacteria</taxon>
        <taxon>Bacillati</taxon>
        <taxon>Actinomycetota</taxon>
        <taxon>Actinomycetes</taxon>
        <taxon>Mycobacteriales</taxon>
        <taxon>Gordoniaceae</taxon>
        <taxon>Gordonia</taxon>
    </lineage>
</organism>
<reference evidence="4 5" key="1">
    <citation type="submission" date="2020-08" db="EMBL/GenBank/DDBJ databases">
        <title>Sequencing the genomes of 1000 actinobacteria strains.</title>
        <authorList>
            <person name="Klenk H.-P."/>
        </authorList>
    </citation>
    <scope>NUCLEOTIDE SEQUENCE [LARGE SCALE GENOMIC DNA]</scope>
    <source>
        <strain evidence="4 5">DSM 45298</strain>
    </source>
</reference>
<keyword evidence="2 4" id="KW-0808">Transferase</keyword>
<name>A0A840F158_9ACTN</name>
<dbReference type="PANTHER" id="PTHR43397">
    <property type="entry name" value="ERGOTHIONEINE BIOSYNTHESIS PROTEIN 1"/>
    <property type="match status" value="1"/>
</dbReference>
<dbReference type="InterPro" id="IPR035094">
    <property type="entry name" value="EgtD"/>
</dbReference>
<evidence type="ECO:0000313" key="5">
    <source>
        <dbReference type="Proteomes" id="UP000551501"/>
    </source>
</evidence>
<gene>
    <name evidence="4" type="ORF">BKA16_002896</name>
</gene>
<dbReference type="AlphaFoldDB" id="A0A840F158"/>
<dbReference type="EC" id="2.1.1.44" evidence="4"/>
<dbReference type="PANTHER" id="PTHR43397:SF1">
    <property type="entry name" value="ERGOTHIONEINE BIOSYNTHESIS PROTEIN 1"/>
    <property type="match status" value="1"/>
</dbReference>
<dbReference type="InterPro" id="IPR051128">
    <property type="entry name" value="EgtD_Methyltrsf_superfamily"/>
</dbReference>
<dbReference type="NCBIfam" id="TIGR03438">
    <property type="entry name" value="egtD_ergothio"/>
    <property type="match status" value="1"/>
</dbReference>
<dbReference type="Gene3D" id="3.40.50.150">
    <property type="entry name" value="Vaccinia Virus protein VP39"/>
    <property type="match status" value="1"/>
</dbReference>
<evidence type="ECO:0000256" key="1">
    <source>
        <dbReference type="ARBA" id="ARBA00022603"/>
    </source>
</evidence>
<dbReference type="InterPro" id="IPR019257">
    <property type="entry name" value="MeTrfase_dom"/>
</dbReference>
<sequence>MMTGSGNAVLRGLWNAQPALPASCLYDRRGSLLFDEITRLPEYYPARRETEILQAAGRRIVAASAATTLVELGSGTSAKTRLLLDALPVGSTYVPVDVSAEMLAATAENLAIAYPDLTITAVEADFTDARVSLPAATGRRLVAFLGSTIGNFDDHARAAFLSRLADTLSPGDTLLLGTDLVKDTGRLTAAYNDQAGVTADFNRNVVEVLRSRYGAVGLYADDFDHVACWNPAAHRVEMKLRARRTVDAQFPSVRRRWRLPAGGDLLTEISVKFTPSMVDAEVTAAGFTPVDVWTDPAGDFQLTLCRL</sequence>
<dbReference type="GO" id="GO:0032259">
    <property type="term" value="P:methylation"/>
    <property type="evidence" value="ECO:0007669"/>
    <property type="project" value="UniProtKB-KW"/>
</dbReference>
<dbReference type="RefSeq" id="WP_387995668.1">
    <property type="nucleotide sequence ID" value="NZ_BAABHL010000043.1"/>
</dbReference>
<dbReference type="EMBL" id="JACIFP010000001">
    <property type="protein sequence ID" value="MBB4136344.1"/>
    <property type="molecule type" value="Genomic_DNA"/>
</dbReference>
<comment type="caution">
    <text evidence="4">The sequence shown here is derived from an EMBL/GenBank/DDBJ whole genome shotgun (WGS) entry which is preliminary data.</text>
</comment>
<keyword evidence="5" id="KW-1185">Reference proteome</keyword>
<evidence type="ECO:0000313" key="4">
    <source>
        <dbReference type="EMBL" id="MBB4136344.1"/>
    </source>
</evidence>
<keyword evidence="1 4" id="KW-0489">Methyltransferase</keyword>